<evidence type="ECO:0000256" key="2">
    <source>
        <dbReference type="SAM" id="Phobius"/>
    </source>
</evidence>
<dbReference type="Gene3D" id="3.30.565.10">
    <property type="entry name" value="Histidine kinase-like ATPase, C-terminal domain"/>
    <property type="match status" value="1"/>
</dbReference>
<dbReference type="GO" id="GO:0000155">
    <property type="term" value="F:phosphorelay sensor kinase activity"/>
    <property type="evidence" value="ECO:0007669"/>
    <property type="project" value="InterPro"/>
</dbReference>
<comment type="caution">
    <text evidence="5">The sequence shown here is derived from an EMBL/GenBank/DDBJ whole genome shotgun (WGS) entry which is preliminary data.</text>
</comment>
<gene>
    <name evidence="5" type="ORF">D7M11_10500</name>
</gene>
<protein>
    <submittedName>
        <fullName evidence="5">Uncharacterized protein</fullName>
    </submittedName>
</protein>
<dbReference type="PANTHER" id="PTHR34220:SF7">
    <property type="entry name" value="SENSOR HISTIDINE KINASE YPDA"/>
    <property type="match status" value="1"/>
</dbReference>
<feature type="transmembrane region" description="Helical" evidence="2">
    <location>
        <begin position="259"/>
        <end position="280"/>
    </location>
</feature>
<dbReference type="EMBL" id="RBAH01000006">
    <property type="protein sequence ID" value="RKN84949.1"/>
    <property type="molecule type" value="Genomic_DNA"/>
</dbReference>
<dbReference type="OrthoDB" id="759642at2"/>
<evidence type="ECO:0000313" key="6">
    <source>
        <dbReference type="Proteomes" id="UP000282311"/>
    </source>
</evidence>
<evidence type="ECO:0000259" key="4">
    <source>
        <dbReference type="Pfam" id="PF06580"/>
    </source>
</evidence>
<organism evidence="5 6">
    <name type="scientific">Paenibacillus ginsengarvi</name>
    <dbReference type="NCBI Taxonomy" id="400777"/>
    <lineage>
        <taxon>Bacteria</taxon>
        <taxon>Bacillati</taxon>
        <taxon>Bacillota</taxon>
        <taxon>Bacilli</taxon>
        <taxon>Bacillales</taxon>
        <taxon>Paenibacillaceae</taxon>
        <taxon>Paenibacillus</taxon>
    </lineage>
</organism>
<dbReference type="Proteomes" id="UP000282311">
    <property type="component" value="Unassembled WGS sequence"/>
</dbReference>
<dbReference type="SUPFAM" id="SSF55874">
    <property type="entry name" value="ATPase domain of HSP90 chaperone/DNA topoisomerase II/histidine kinase"/>
    <property type="match status" value="1"/>
</dbReference>
<keyword evidence="2" id="KW-1133">Transmembrane helix</keyword>
<keyword evidence="1" id="KW-0175">Coiled coil</keyword>
<evidence type="ECO:0000259" key="3">
    <source>
        <dbReference type="Pfam" id="PF02518"/>
    </source>
</evidence>
<proteinExistence type="predicted"/>
<keyword evidence="2" id="KW-0812">Transmembrane</keyword>
<reference evidence="5 6" key="1">
    <citation type="journal article" date="2007" name="Int. J. Syst. Evol. Microbiol.">
        <title>Paenibacillus ginsengarvi sp. nov., isolated from soil from ginseng cultivation.</title>
        <authorList>
            <person name="Yoon M.H."/>
            <person name="Ten L.N."/>
            <person name="Im W.T."/>
        </authorList>
    </citation>
    <scope>NUCLEOTIDE SEQUENCE [LARGE SCALE GENOMIC DNA]</scope>
    <source>
        <strain evidence="5 6">KCTC 13059</strain>
    </source>
</reference>
<feature type="domain" description="Signal transduction histidine kinase internal region" evidence="4">
    <location>
        <begin position="343"/>
        <end position="416"/>
    </location>
</feature>
<dbReference type="RefSeq" id="WP_120747155.1">
    <property type="nucleotide sequence ID" value="NZ_RBAH01000006.1"/>
</dbReference>
<keyword evidence="2" id="KW-0472">Membrane</keyword>
<dbReference type="PANTHER" id="PTHR34220">
    <property type="entry name" value="SENSOR HISTIDINE KINASE YPDA"/>
    <property type="match status" value="1"/>
</dbReference>
<dbReference type="InterPro" id="IPR010559">
    <property type="entry name" value="Sig_transdc_His_kin_internal"/>
</dbReference>
<name>A0A3B0CL15_9BACL</name>
<accession>A0A3B0CL15</accession>
<feature type="coiled-coil region" evidence="1">
    <location>
        <begin position="324"/>
        <end position="351"/>
    </location>
</feature>
<feature type="domain" description="Histidine kinase/HSP90-like ATPase" evidence="3">
    <location>
        <begin position="442"/>
        <end position="543"/>
    </location>
</feature>
<dbReference type="InterPro" id="IPR036890">
    <property type="entry name" value="HATPase_C_sf"/>
</dbReference>
<dbReference type="GO" id="GO:0016020">
    <property type="term" value="C:membrane"/>
    <property type="evidence" value="ECO:0007669"/>
    <property type="project" value="InterPro"/>
</dbReference>
<sequence>MKRRKISVSFKMNVFRNLLLITLPLIGLLSAYNIYSYYTFNAKFVESNQQSLALYARNMQIDLNTLDTFLTHLVINNDNFRLLNAPVSPLQAHLASHEIMIQLTAALNSYKAADAFFIYSTMNGTYRDIFAEGYSYEGKEAIRSLMRELAESRKNFYYGGWVTYEVQGKSYLFRLLGKDGTYAAVMVDFAHMYTLDLVHEGVEVVYATQDRVALTNRQFVVEQRLWTNDHYTVVGAPIANSEIQLIFAVPKPGVFKGGFAILFTLSLATVLLVLIRLVLLNRSVLMPWQRLVLRIGKGFGPQQLEDYRIEEFRQVDAAFTQMTNEIQQLKIEAYEQQIRRQKAELQHLQLQIRPHFYLNCLKSLYGMAQQQSFERMQMMILAISNHLRYNFKDNLQLVSFRQEMEHVQNYMHIQHIAHHIPPLCEWQVDPALLDFPLPPLSIQTFVENSVKYATKPQVQLQIRIKAVLLESDDGNYADITIQDNGSGFDPSILEELNCGDSTMYTDIHVGLSNLRHRLSMLYGDKAWLAFMNQEEGAAAEMILPIFPRQKEGDAE</sequence>
<dbReference type="Pfam" id="PF06580">
    <property type="entry name" value="His_kinase"/>
    <property type="match status" value="1"/>
</dbReference>
<dbReference type="AlphaFoldDB" id="A0A3B0CL15"/>
<dbReference type="InterPro" id="IPR050640">
    <property type="entry name" value="Bact_2-comp_sensor_kinase"/>
</dbReference>
<dbReference type="Pfam" id="PF02518">
    <property type="entry name" value="HATPase_c"/>
    <property type="match status" value="1"/>
</dbReference>
<evidence type="ECO:0000313" key="5">
    <source>
        <dbReference type="EMBL" id="RKN84949.1"/>
    </source>
</evidence>
<dbReference type="InterPro" id="IPR003594">
    <property type="entry name" value="HATPase_dom"/>
</dbReference>
<keyword evidence="6" id="KW-1185">Reference proteome</keyword>
<evidence type="ECO:0000256" key="1">
    <source>
        <dbReference type="SAM" id="Coils"/>
    </source>
</evidence>